<proteinExistence type="predicted"/>
<feature type="region of interest" description="Disordered" evidence="1">
    <location>
        <begin position="92"/>
        <end position="131"/>
    </location>
</feature>
<protein>
    <submittedName>
        <fullName evidence="2">Uncharacterized protein</fullName>
    </submittedName>
</protein>
<reference evidence="2 3" key="1">
    <citation type="submission" date="2024-02" db="EMBL/GenBank/DDBJ databases">
        <title>De novo assembly and annotation of 12 fungi associated with fruit tree decline syndrome in Ontario, Canada.</title>
        <authorList>
            <person name="Sulman M."/>
            <person name="Ellouze W."/>
            <person name="Ilyukhin E."/>
        </authorList>
    </citation>
    <scope>NUCLEOTIDE SEQUENCE [LARGE SCALE GENOMIC DNA]</scope>
    <source>
        <strain evidence="2 3">M1-105</strain>
    </source>
</reference>
<organism evidence="2 3">
    <name type="scientific">Neofusicoccum ribis</name>
    <dbReference type="NCBI Taxonomy" id="45134"/>
    <lineage>
        <taxon>Eukaryota</taxon>
        <taxon>Fungi</taxon>
        <taxon>Dikarya</taxon>
        <taxon>Ascomycota</taxon>
        <taxon>Pezizomycotina</taxon>
        <taxon>Dothideomycetes</taxon>
        <taxon>Dothideomycetes incertae sedis</taxon>
        <taxon>Botryosphaeriales</taxon>
        <taxon>Botryosphaeriaceae</taxon>
        <taxon>Neofusicoccum</taxon>
    </lineage>
</organism>
<gene>
    <name evidence="2" type="ORF">SLS56_006053</name>
</gene>
<dbReference type="Proteomes" id="UP001521116">
    <property type="component" value="Unassembled WGS sequence"/>
</dbReference>
<dbReference type="EMBL" id="JAJVDC020000065">
    <property type="protein sequence ID" value="KAL1628122.1"/>
    <property type="molecule type" value="Genomic_DNA"/>
</dbReference>
<accession>A0ABR3SS00</accession>
<evidence type="ECO:0000256" key="1">
    <source>
        <dbReference type="SAM" id="MobiDB-lite"/>
    </source>
</evidence>
<evidence type="ECO:0000313" key="2">
    <source>
        <dbReference type="EMBL" id="KAL1628122.1"/>
    </source>
</evidence>
<name>A0ABR3SS00_9PEZI</name>
<keyword evidence="3" id="KW-1185">Reference proteome</keyword>
<comment type="caution">
    <text evidence="2">The sequence shown here is derived from an EMBL/GenBank/DDBJ whole genome shotgun (WGS) entry which is preliminary data.</text>
</comment>
<sequence>TGDCASGGVKHRDENGNMVIHTLASCKCFKSYVPGPEILNAAQRLPSTTPRTGNIFPCERGDKCPRCHDYPGIRYTKTQAAKAMAMVNRGLEEEARETKARERAEEFEARVEKRRSNTEGHPGRQKFTRRY</sequence>
<feature type="compositionally biased region" description="Basic and acidic residues" evidence="1">
    <location>
        <begin position="92"/>
        <end position="122"/>
    </location>
</feature>
<feature type="non-terminal residue" evidence="2">
    <location>
        <position position="1"/>
    </location>
</feature>
<evidence type="ECO:0000313" key="3">
    <source>
        <dbReference type="Proteomes" id="UP001521116"/>
    </source>
</evidence>